<sequence>MKKYLTSRILGLAAVYCVTFCFLAIVQFSNKGYFSLLAGDMTIRGRYLEAPEENARNTTHRLAGGIKIYFGGIEFRLTEAREKGIFLTDIDGSFIPVNPEFINIEGNMVRFGLPGGTALVFTSTQSMWRNELQIEAEFADDISSINLPIKTHRSVLISENEHIGVSYNGANYFLDTQGDELLDGKLIFSRDNAYISYHTRGRLRAFDPDYFVVQNLNHYESDIVSWRNSNFNHWRQNASGLQYEDDVISYLSESLHYGNYTAAVASIPRGFRNSAQRTYKSSVFLGGMSAAYNSLKNEETDKIIRITNLIREGSLEVLKEEYIIDYLFTRGNNALAYGIVDLIHEMTMEMISPEYCAGLLEVYMDLKRWRPSLNCPVTPMIEEILLSISGSLVKDTKNNLVYISNGEGYNNYYSLRLGKALIKWTDTSNHTVLENIAYRTSWEKIGRSLVLSALASGEAGSGKLHSILNPTDYYPKEVWLSDNGHWAWTVSPSVSLLNIDGNLNFSFLFPANMAHYIIIRGVRPFIKIQIHGMDWRTDSQFEIYDSSGWVYYQQDQILVLKLRHRQAIENVTIFYRVEAPPPPARVVEPVIVPRAEENNNAGAAGGNTVDQ</sequence>
<dbReference type="AlphaFoldDB" id="A0A806KE14"/>
<reference evidence="2" key="1">
    <citation type="submission" date="2012-03" db="EMBL/GenBank/DDBJ databases">
        <title>Functional metagenomics reveals considerable lignocellulase gene clusters in the gut microbiome of a wood-feeding higher termite.</title>
        <authorList>
            <person name="Liu N."/>
        </authorList>
    </citation>
    <scope>NUCLEOTIDE SEQUENCE</scope>
</reference>
<feature type="transmembrane region" description="Helical" evidence="1">
    <location>
        <begin position="9"/>
        <end position="28"/>
    </location>
</feature>
<evidence type="ECO:0000313" key="2">
    <source>
        <dbReference type="EMBL" id="AGS52857.1"/>
    </source>
</evidence>
<name>A0A806KE14_9BACT</name>
<evidence type="ECO:0000256" key="1">
    <source>
        <dbReference type="SAM" id="Phobius"/>
    </source>
</evidence>
<keyword evidence="1" id="KW-0472">Membrane</keyword>
<proteinExistence type="predicted"/>
<keyword evidence="1" id="KW-1133">Transmembrane helix</keyword>
<accession>A0A806KE14</accession>
<protein>
    <submittedName>
        <fullName evidence="2">Uncharacterized protein</fullName>
    </submittedName>
</protein>
<keyword evidence="1" id="KW-0812">Transmembrane</keyword>
<dbReference type="EMBL" id="JQ844214">
    <property type="protein sequence ID" value="AGS52857.1"/>
    <property type="molecule type" value="Genomic_DNA"/>
</dbReference>
<organism evidence="2">
    <name type="scientific">uncultured bacterium contig00011</name>
    <dbReference type="NCBI Taxonomy" id="1181503"/>
    <lineage>
        <taxon>Bacteria</taxon>
        <taxon>environmental samples</taxon>
    </lineage>
</organism>